<protein>
    <submittedName>
        <fullName evidence="2">Uncharacterized protein</fullName>
    </submittedName>
</protein>
<gene>
    <name evidence="2" type="ORF">MGAL_10B058513</name>
</gene>
<evidence type="ECO:0000256" key="1">
    <source>
        <dbReference type="SAM" id="SignalP"/>
    </source>
</evidence>
<accession>A0A8B6BZR8</accession>
<dbReference type="SUPFAM" id="SSF54648">
    <property type="entry name" value="DLC"/>
    <property type="match status" value="1"/>
</dbReference>
<reference evidence="2" key="1">
    <citation type="submission" date="2018-11" db="EMBL/GenBank/DDBJ databases">
        <authorList>
            <person name="Alioto T."/>
            <person name="Alioto T."/>
        </authorList>
    </citation>
    <scope>NUCLEOTIDE SEQUENCE</scope>
</reference>
<name>A0A8B6BZR8_MYTGA</name>
<organism evidence="2 3">
    <name type="scientific">Mytilus galloprovincialis</name>
    <name type="common">Mediterranean mussel</name>
    <dbReference type="NCBI Taxonomy" id="29158"/>
    <lineage>
        <taxon>Eukaryota</taxon>
        <taxon>Metazoa</taxon>
        <taxon>Spiralia</taxon>
        <taxon>Lophotrochozoa</taxon>
        <taxon>Mollusca</taxon>
        <taxon>Bivalvia</taxon>
        <taxon>Autobranchia</taxon>
        <taxon>Pteriomorphia</taxon>
        <taxon>Mytilida</taxon>
        <taxon>Mytiloidea</taxon>
        <taxon>Mytilidae</taxon>
        <taxon>Mytilinae</taxon>
        <taxon>Mytilus</taxon>
    </lineage>
</organism>
<keyword evidence="1" id="KW-0732">Signal</keyword>
<sequence>MNKLVVCLVFLYFDVFGNFYAESFKEEYGGSSMVFKYNQNHRNESKRHGKQYKRSSSVEILMVDMRYAMQQTILRYAREAFQQSSSNVARRIKDKLQLYYSGTYQ</sequence>
<feature type="non-terminal residue" evidence="2">
    <location>
        <position position="1"/>
    </location>
</feature>
<comment type="caution">
    <text evidence="2">The sequence shown here is derived from an EMBL/GenBank/DDBJ whole genome shotgun (WGS) entry which is preliminary data.</text>
</comment>
<dbReference type="GO" id="GO:0030286">
    <property type="term" value="C:dynein complex"/>
    <property type="evidence" value="ECO:0007669"/>
    <property type="project" value="InterPro"/>
</dbReference>
<dbReference type="GO" id="GO:0007017">
    <property type="term" value="P:microtubule-based process"/>
    <property type="evidence" value="ECO:0007669"/>
    <property type="project" value="InterPro"/>
</dbReference>
<dbReference type="AlphaFoldDB" id="A0A8B6BZR8"/>
<keyword evidence="3" id="KW-1185">Reference proteome</keyword>
<dbReference type="Proteomes" id="UP000596742">
    <property type="component" value="Unassembled WGS sequence"/>
</dbReference>
<feature type="chain" id="PRO_5032650159" evidence="1">
    <location>
        <begin position="22"/>
        <end position="105"/>
    </location>
</feature>
<evidence type="ECO:0000313" key="2">
    <source>
        <dbReference type="EMBL" id="VDH97233.1"/>
    </source>
</evidence>
<proteinExistence type="predicted"/>
<dbReference type="EMBL" id="UYJE01000874">
    <property type="protein sequence ID" value="VDH97233.1"/>
    <property type="molecule type" value="Genomic_DNA"/>
</dbReference>
<dbReference type="InterPro" id="IPR037177">
    <property type="entry name" value="DLC_sf"/>
</dbReference>
<feature type="signal peptide" evidence="1">
    <location>
        <begin position="1"/>
        <end position="21"/>
    </location>
</feature>
<evidence type="ECO:0000313" key="3">
    <source>
        <dbReference type="Proteomes" id="UP000596742"/>
    </source>
</evidence>
<dbReference type="Gene3D" id="3.30.740.10">
    <property type="entry name" value="Protein Inhibitor Of Neuronal Nitric Oxide Synthase"/>
    <property type="match status" value="1"/>
</dbReference>